<evidence type="ECO:0000259" key="2">
    <source>
        <dbReference type="Pfam" id="PF13839"/>
    </source>
</evidence>
<name>A0A2U1KZQ1_ARTAN</name>
<dbReference type="InterPro" id="IPR029962">
    <property type="entry name" value="TBL"/>
</dbReference>
<dbReference type="STRING" id="35608.A0A2U1KZQ1"/>
<dbReference type="Proteomes" id="UP000245207">
    <property type="component" value="Unassembled WGS sequence"/>
</dbReference>
<dbReference type="Pfam" id="PF13839">
    <property type="entry name" value="PC-Esterase"/>
    <property type="match status" value="1"/>
</dbReference>
<evidence type="ECO:0000313" key="4">
    <source>
        <dbReference type="Proteomes" id="UP000245207"/>
    </source>
</evidence>
<evidence type="ECO:0000256" key="1">
    <source>
        <dbReference type="ARBA" id="ARBA00007727"/>
    </source>
</evidence>
<keyword evidence="4" id="KW-1185">Reference proteome</keyword>
<dbReference type="EMBL" id="PKPP01012529">
    <property type="protein sequence ID" value="PWA42247.1"/>
    <property type="molecule type" value="Genomic_DNA"/>
</dbReference>
<protein>
    <submittedName>
        <fullName evidence="3">PC-Esterase</fullName>
    </submittedName>
</protein>
<accession>A0A2U1KZQ1</accession>
<comment type="similarity">
    <text evidence="1">Belongs to the PC-esterase family. TBL subfamily.</text>
</comment>
<dbReference type="GO" id="GO:0005794">
    <property type="term" value="C:Golgi apparatus"/>
    <property type="evidence" value="ECO:0007669"/>
    <property type="project" value="TreeGrafter"/>
</dbReference>
<dbReference type="OrthoDB" id="2016263at2759"/>
<evidence type="ECO:0000313" key="3">
    <source>
        <dbReference type="EMBL" id="PWA42247.1"/>
    </source>
</evidence>
<proteinExistence type="inferred from homology"/>
<organism evidence="3 4">
    <name type="scientific">Artemisia annua</name>
    <name type="common">Sweet wormwood</name>
    <dbReference type="NCBI Taxonomy" id="35608"/>
    <lineage>
        <taxon>Eukaryota</taxon>
        <taxon>Viridiplantae</taxon>
        <taxon>Streptophyta</taxon>
        <taxon>Embryophyta</taxon>
        <taxon>Tracheophyta</taxon>
        <taxon>Spermatophyta</taxon>
        <taxon>Magnoliopsida</taxon>
        <taxon>eudicotyledons</taxon>
        <taxon>Gunneridae</taxon>
        <taxon>Pentapetalae</taxon>
        <taxon>asterids</taxon>
        <taxon>campanulids</taxon>
        <taxon>Asterales</taxon>
        <taxon>Asteraceae</taxon>
        <taxon>Asteroideae</taxon>
        <taxon>Anthemideae</taxon>
        <taxon>Artemisiinae</taxon>
        <taxon>Artemisia</taxon>
    </lineage>
</organism>
<comment type="caution">
    <text evidence="3">The sequence shown here is derived from an EMBL/GenBank/DDBJ whole genome shotgun (WGS) entry which is preliminary data.</text>
</comment>
<sequence>MLLVIFSSRLHKRTLVSFSLFSHLVKFDAKRILERLRDKKILFVGDSLNRNQFVSMVCMLQTVIPIGQKSLLKVPNLSLVNFKEYNVSIDFYWAPLLLESNADHPTKHKTNERIIRIDSIGKHAKHWVNADVLVFNSYNWWRMPTINILNGSFEDTEQYKLVDNHYGYNVALELWSTWLHSHVNHTRTKSYFMTMTAVHKRGEEWGRKVGTNCFNETEPIMNDGFWESGCDPEMMRILESSLNKLKGKGVNLQMVNISQLTQYRRDAHPSIYRTHYSPLTETQLSNPISYADCSHWCVPGVPDTWNELLLTHILRGGL</sequence>
<feature type="domain" description="Trichome birefringence-like C-terminal" evidence="2">
    <location>
        <begin position="25"/>
        <end position="311"/>
    </location>
</feature>
<dbReference type="InterPro" id="IPR026057">
    <property type="entry name" value="TBL_C"/>
</dbReference>
<gene>
    <name evidence="3" type="ORF">CTI12_AA547010</name>
</gene>
<dbReference type="GO" id="GO:0016413">
    <property type="term" value="F:O-acetyltransferase activity"/>
    <property type="evidence" value="ECO:0007669"/>
    <property type="project" value="InterPro"/>
</dbReference>
<dbReference type="PANTHER" id="PTHR32285">
    <property type="entry name" value="PROTEIN TRICHOME BIREFRINGENCE-LIKE 9-RELATED"/>
    <property type="match status" value="1"/>
</dbReference>
<dbReference type="AlphaFoldDB" id="A0A2U1KZQ1"/>
<dbReference type="PANTHER" id="PTHR32285:SF303">
    <property type="entry name" value="PMR5 DOMAIN, PC-ESTERASE, PROTEIN TRICHOME BIREFRINGENCE-LIKE 34"/>
    <property type="match status" value="1"/>
</dbReference>
<reference evidence="3 4" key="1">
    <citation type="journal article" date="2018" name="Mol. Plant">
        <title>The genome of Artemisia annua provides insight into the evolution of Asteraceae family and artemisinin biosynthesis.</title>
        <authorList>
            <person name="Shen Q."/>
            <person name="Zhang L."/>
            <person name="Liao Z."/>
            <person name="Wang S."/>
            <person name="Yan T."/>
            <person name="Shi P."/>
            <person name="Liu M."/>
            <person name="Fu X."/>
            <person name="Pan Q."/>
            <person name="Wang Y."/>
            <person name="Lv Z."/>
            <person name="Lu X."/>
            <person name="Zhang F."/>
            <person name="Jiang W."/>
            <person name="Ma Y."/>
            <person name="Chen M."/>
            <person name="Hao X."/>
            <person name="Li L."/>
            <person name="Tang Y."/>
            <person name="Lv G."/>
            <person name="Zhou Y."/>
            <person name="Sun X."/>
            <person name="Brodelius P.E."/>
            <person name="Rose J.K.C."/>
            <person name="Tang K."/>
        </authorList>
    </citation>
    <scope>NUCLEOTIDE SEQUENCE [LARGE SCALE GENOMIC DNA]</scope>
    <source>
        <strain evidence="4">cv. Huhao1</strain>
        <tissue evidence="3">Leaf</tissue>
    </source>
</reference>